<dbReference type="PANTHER" id="PTHR12277">
    <property type="entry name" value="ALPHA/BETA HYDROLASE DOMAIN-CONTAINING PROTEIN"/>
    <property type="match status" value="1"/>
</dbReference>
<evidence type="ECO:0000313" key="2">
    <source>
        <dbReference type="EMBL" id="KFM68438.1"/>
    </source>
</evidence>
<sequence>MYHILSNGPVNAHVITFDYRGFGDSSYISPTVQTLEQDAIAMFHWLKQKVPASRIIIWGHSMGTGIAIRLGEYLALKNSTSPLAIVLEAPFTSVADATHTFPLSFFHRRLPFFQQFCSDRTRHPDTDMNNEDRVSKITAPLLVLHAADDSMVWSEQGKKVWRKAMESRGPDLHVPVFVEL</sequence>
<evidence type="ECO:0000259" key="1">
    <source>
        <dbReference type="Pfam" id="PF12146"/>
    </source>
</evidence>
<dbReference type="SUPFAM" id="SSF53474">
    <property type="entry name" value="alpha/beta-Hydrolases"/>
    <property type="match status" value="1"/>
</dbReference>
<dbReference type="OrthoDB" id="10249433at2759"/>
<proteinExistence type="predicted"/>
<dbReference type="Proteomes" id="UP000054359">
    <property type="component" value="Unassembled WGS sequence"/>
</dbReference>
<reference evidence="2 3" key="1">
    <citation type="submission" date="2013-11" db="EMBL/GenBank/DDBJ databases">
        <title>Genome sequencing of Stegodyphus mimosarum.</title>
        <authorList>
            <person name="Bechsgaard J."/>
        </authorList>
    </citation>
    <scope>NUCLEOTIDE SEQUENCE [LARGE SCALE GENOMIC DNA]</scope>
</reference>
<dbReference type="AlphaFoldDB" id="A0A087TTJ9"/>
<dbReference type="GO" id="GO:0047372">
    <property type="term" value="F:monoacylglycerol lipase activity"/>
    <property type="evidence" value="ECO:0007669"/>
    <property type="project" value="TreeGrafter"/>
</dbReference>
<evidence type="ECO:0000313" key="3">
    <source>
        <dbReference type="Proteomes" id="UP000054359"/>
    </source>
</evidence>
<dbReference type="GO" id="GO:0052651">
    <property type="term" value="P:monoacylglycerol catabolic process"/>
    <property type="evidence" value="ECO:0007669"/>
    <property type="project" value="TreeGrafter"/>
</dbReference>
<dbReference type="GO" id="GO:0004622">
    <property type="term" value="F:phosphatidylcholine lysophospholipase activity"/>
    <property type="evidence" value="ECO:0007669"/>
    <property type="project" value="TreeGrafter"/>
</dbReference>
<dbReference type="PANTHER" id="PTHR12277:SF194">
    <property type="entry name" value="FI04476P"/>
    <property type="match status" value="1"/>
</dbReference>
<accession>A0A087TTJ9</accession>
<dbReference type="Pfam" id="PF12146">
    <property type="entry name" value="Hydrolase_4"/>
    <property type="match status" value="1"/>
</dbReference>
<dbReference type="STRING" id="407821.A0A087TTJ9"/>
<dbReference type="OMA" id="MILHARD"/>
<dbReference type="GO" id="GO:0005789">
    <property type="term" value="C:endoplasmic reticulum membrane"/>
    <property type="evidence" value="ECO:0007669"/>
    <property type="project" value="TreeGrafter"/>
</dbReference>
<gene>
    <name evidence="2" type="ORF">X975_09351</name>
</gene>
<dbReference type="InterPro" id="IPR029058">
    <property type="entry name" value="AB_hydrolase_fold"/>
</dbReference>
<dbReference type="Gene3D" id="3.40.50.1820">
    <property type="entry name" value="alpha/beta hydrolase"/>
    <property type="match status" value="1"/>
</dbReference>
<dbReference type="GO" id="GO:0006660">
    <property type="term" value="P:phosphatidylserine catabolic process"/>
    <property type="evidence" value="ECO:0007669"/>
    <property type="project" value="TreeGrafter"/>
</dbReference>
<keyword evidence="3" id="KW-1185">Reference proteome</keyword>
<name>A0A087TTJ9_STEMI</name>
<feature type="non-terminal residue" evidence="2">
    <location>
        <position position="180"/>
    </location>
</feature>
<dbReference type="EMBL" id="KK116680">
    <property type="protein sequence ID" value="KFM68438.1"/>
    <property type="molecule type" value="Genomic_DNA"/>
</dbReference>
<dbReference type="InterPro" id="IPR022742">
    <property type="entry name" value="Hydrolase_4"/>
</dbReference>
<organism evidence="2 3">
    <name type="scientific">Stegodyphus mimosarum</name>
    <name type="common">African social velvet spider</name>
    <dbReference type="NCBI Taxonomy" id="407821"/>
    <lineage>
        <taxon>Eukaryota</taxon>
        <taxon>Metazoa</taxon>
        <taxon>Ecdysozoa</taxon>
        <taxon>Arthropoda</taxon>
        <taxon>Chelicerata</taxon>
        <taxon>Arachnida</taxon>
        <taxon>Araneae</taxon>
        <taxon>Araneomorphae</taxon>
        <taxon>Entelegynae</taxon>
        <taxon>Eresoidea</taxon>
        <taxon>Eresidae</taxon>
        <taxon>Stegodyphus</taxon>
    </lineage>
</organism>
<feature type="domain" description="Serine aminopeptidase S33" evidence="1">
    <location>
        <begin position="12"/>
        <end position="98"/>
    </location>
</feature>
<protein>
    <submittedName>
        <fullName evidence="2">Monoacylglycerol lipase ABHD12</fullName>
    </submittedName>
</protein>